<evidence type="ECO:0000313" key="1">
    <source>
        <dbReference type="EMBL" id="EYE89024.1"/>
    </source>
</evidence>
<reference evidence="1 2" key="1">
    <citation type="journal article" date="2014" name="Genome Announc.">
        <title>Draft Genome Sequence of Fervidicella metallireducens Strain AeBT, an Iron-Reducing Thermoanaerobe from the Great Artesian Basin.</title>
        <authorList>
            <person name="Patel B.K."/>
        </authorList>
    </citation>
    <scope>NUCLEOTIDE SEQUENCE [LARGE SCALE GENOMIC DNA]</scope>
    <source>
        <strain evidence="1 2">AeB</strain>
    </source>
</reference>
<comment type="caution">
    <text evidence="1">The sequence shown here is derived from an EMBL/GenBank/DDBJ whole genome shotgun (WGS) entry which is preliminary data.</text>
</comment>
<dbReference type="OrthoDB" id="1954193at2"/>
<accession>A0A017RXB0</accession>
<keyword evidence="2" id="KW-1185">Reference proteome</keyword>
<dbReference type="EMBL" id="AZQP01000010">
    <property type="protein sequence ID" value="EYE89024.1"/>
    <property type="molecule type" value="Genomic_DNA"/>
</dbReference>
<name>A0A017RXB0_9CLOT</name>
<dbReference type="STRING" id="1403537.Q428_04970"/>
<proteinExistence type="predicted"/>
<dbReference type="RefSeq" id="WP_035378700.1">
    <property type="nucleotide sequence ID" value="NZ_AZQP01000010.1"/>
</dbReference>
<dbReference type="AlphaFoldDB" id="A0A017RXB0"/>
<gene>
    <name evidence="1" type="ORF">Q428_04970</name>
</gene>
<organism evidence="1 2">
    <name type="scientific">Fervidicella metallireducens AeB</name>
    <dbReference type="NCBI Taxonomy" id="1403537"/>
    <lineage>
        <taxon>Bacteria</taxon>
        <taxon>Bacillati</taxon>
        <taxon>Bacillota</taxon>
        <taxon>Clostridia</taxon>
        <taxon>Eubacteriales</taxon>
        <taxon>Clostridiaceae</taxon>
        <taxon>Fervidicella</taxon>
    </lineage>
</organism>
<evidence type="ECO:0000313" key="2">
    <source>
        <dbReference type="Proteomes" id="UP000019681"/>
    </source>
</evidence>
<dbReference type="Proteomes" id="UP000019681">
    <property type="component" value="Unassembled WGS sequence"/>
</dbReference>
<protein>
    <submittedName>
        <fullName evidence="1">Uncharacterized protein</fullName>
    </submittedName>
</protein>
<sequence length="192" mass="22638">MKGRIINKNHEYYDSVINVEFLNSELIAGRVSDNGEIVAAEFNEVEFIFEARWEEKLIKNRDILNIRKPKEASYYMYKVLIQSIEEHLGEEIERVSVVSDKNSSSRDVWIKDIRIVVNSRILYISMTGVRYENVFDVRIKDLNKEEFIEECTEKLNEMTNGLSKYIKRINGLKQTIQMLKYDKITNNIQITS</sequence>